<dbReference type="AlphaFoldDB" id="A0A498HR35"/>
<dbReference type="Proteomes" id="UP000290289">
    <property type="component" value="Chromosome 16"/>
</dbReference>
<evidence type="ECO:0000313" key="1">
    <source>
        <dbReference type="EMBL" id="RXH71611.1"/>
    </source>
</evidence>
<evidence type="ECO:0000313" key="2">
    <source>
        <dbReference type="Proteomes" id="UP000290289"/>
    </source>
</evidence>
<reference evidence="1 2" key="1">
    <citation type="submission" date="2018-10" db="EMBL/GenBank/DDBJ databases">
        <title>A high-quality apple genome assembly.</title>
        <authorList>
            <person name="Hu J."/>
        </authorList>
    </citation>
    <scope>NUCLEOTIDE SEQUENCE [LARGE SCALE GENOMIC DNA]</scope>
    <source>
        <strain evidence="2">cv. HFTH1</strain>
        <tissue evidence="1">Young leaf</tissue>
    </source>
</reference>
<comment type="caution">
    <text evidence="1">The sequence shown here is derived from an EMBL/GenBank/DDBJ whole genome shotgun (WGS) entry which is preliminary data.</text>
</comment>
<gene>
    <name evidence="1" type="ORF">DVH24_025112</name>
</gene>
<sequence>MILSTLGLPFPHGFVFGNSRATSQWVTHHGSVLATFSLNFGVPTEPEANELTKGIVLEYTFKDHSLRRLHRSTILSALGLNHALTILFLGTHVSRTSQWVTHHGSALATFSLNFGVSTEPEASELPKGLSESSFLFSHLLLPLACITIIFFTNTTTNVPYPLFFYSDLQTSLSSSQPISSPTPTNPVVPGAASQMVQGAGSVASEQGHGEICTLIWYDNAPHPKIGGWGEVGWRGLRVR</sequence>
<organism evidence="1 2">
    <name type="scientific">Malus domestica</name>
    <name type="common">Apple</name>
    <name type="synonym">Pyrus malus</name>
    <dbReference type="NCBI Taxonomy" id="3750"/>
    <lineage>
        <taxon>Eukaryota</taxon>
        <taxon>Viridiplantae</taxon>
        <taxon>Streptophyta</taxon>
        <taxon>Embryophyta</taxon>
        <taxon>Tracheophyta</taxon>
        <taxon>Spermatophyta</taxon>
        <taxon>Magnoliopsida</taxon>
        <taxon>eudicotyledons</taxon>
        <taxon>Gunneridae</taxon>
        <taxon>Pentapetalae</taxon>
        <taxon>rosids</taxon>
        <taxon>fabids</taxon>
        <taxon>Rosales</taxon>
        <taxon>Rosaceae</taxon>
        <taxon>Amygdaloideae</taxon>
        <taxon>Maleae</taxon>
        <taxon>Malus</taxon>
    </lineage>
</organism>
<proteinExistence type="predicted"/>
<protein>
    <submittedName>
        <fullName evidence="1">Uncharacterized protein</fullName>
    </submittedName>
</protein>
<dbReference type="EMBL" id="RDQH01000342">
    <property type="protein sequence ID" value="RXH71611.1"/>
    <property type="molecule type" value="Genomic_DNA"/>
</dbReference>
<name>A0A498HR35_MALDO</name>
<keyword evidence="2" id="KW-1185">Reference proteome</keyword>
<accession>A0A498HR35</accession>